<dbReference type="HAMAP" id="MF_00279">
    <property type="entry name" value="PdxJ"/>
    <property type="match status" value="1"/>
</dbReference>
<dbReference type="GO" id="GO:0005829">
    <property type="term" value="C:cytosol"/>
    <property type="evidence" value="ECO:0007669"/>
    <property type="project" value="TreeGrafter"/>
</dbReference>
<feature type="binding site" evidence="4">
    <location>
        <position position="195"/>
    </location>
    <ligand>
        <name>3-amino-2-oxopropyl phosphate</name>
        <dbReference type="ChEBI" id="CHEBI:57279"/>
    </ligand>
</feature>
<dbReference type="Pfam" id="PF03740">
    <property type="entry name" value="PdxJ"/>
    <property type="match status" value="1"/>
</dbReference>
<dbReference type="EC" id="2.6.99.2" evidence="4 5"/>
<feature type="site" description="Transition state stabilizer" evidence="4">
    <location>
        <position position="154"/>
    </location>
</feature>
<comment type="caution">
    <text evidence="4">Lacks conserved residue(s) required for the propagation of feature annotation.</text>
</comment>
<dbReference type="InterPro" id="IPR036130">
    <property type="entry name" value="Pyridoxine-5'_phos_synth"/>
</dbReference>
<dbReference type="GO" id="GO:0008615">
    <property type="term" value="P:pyridoxine biosynthetic process"/>
    <property type="evidence" value="ECO:0007669"/>
    <property type="project" value="UniProtKB-UniRule"/>
</dbReference>
<protein>
    <recommendedName>
        <fullName evidence="4 5">Pyridoxine 5'-phosphate synthase</fullName>
        <shortName evidence="4">PNP synthase</shortName>
        <ecNumber evidence="4 5">2.6.99.2</ecNumber>
    </recommendedName>
</protein>
<sequence length="253" mass="27571">MTILSININKIALIRNSRGRNYPDVAAFAARCLDFGAGGITLHPRPDQRHARYSDVAELSALCQARGVELNVEGYPTPEFLAMVKQYRPAQCTLVPDAPDQLTSDHGWDLDKDADFLRPILAELKALNIRSSLFVDYTTQDMAKARTIGADRVELYTEPYAETFGTDANAAILAGFAAATQRAQDAGLGVNAGHDLNLDNLGQFLTIPNILEVSIGHAFVVECLEMGMETVLRSYADILGKSAMSPADLQQEK</sequence>
<dbReference type="NCBIfam" id="NF003626">
    <property type="entry name" value="PRK05265.1-4"/>
    <property type="match status" value="1"/>
</dbReference>
<dbReference type="PANTHER" id="PTHR30456:SF0">
    <property type="entry name" value="PYRIDOXINE 5'-PHOSPHATE SYNTHASE"/>
    <property type="match status" value="1"/>
</dbReference>
<comment type="similarity">
    <text evidence="4">Belongs to the PNP synthase family.</text>
</comment>
<comment type="subcellular location">
    <subcellularLocation>
        <location evidence="4">Cytoplasm</location>
    </subcellularLocation>
</comment>
<dbReference type="InterPro" id="IPR013785">
    <property type="entry name" value="Aldolase_TIM"/>
</dbReference>
<name>A0AAU7F6J3_9NEIS</name>
<dbReference type="EMBL" id="CP157355">
    <property type="protein sequence ID" value="XBM00137.1"/>
    <property type="molecule type" value="Genomic_DNA"/>
</dbReference>
<keyword evidence="1 4" id="KW-0963">Cytoplasm</keyword>
<evidence type="ECO:0000256" key="3">
    <source>
        <dbReference type="ARBA" id="ARBA00023096"/>
    </source>
</evidence>
<evidence type="ECO:0000256" key="4">
    <source>
        <dbReference type="HAMAP-Rule" id="MF_00279"/>
    </source>
</evidence>
<evidence type="ECO:0000256" key="5">
    <source>
        <dbReference type="NCBIfam" id="TIGR00559"/>
    </source>
</evidence>
<comment type="function">
    <text evidence="4">Catalyzes the complicated ring closure reaction between the two acyclic compounds 1-deoxy-D-xylulose-5-phosphate (DXP) and 3-amino-2-oxopropyl phosphate (1-amino-acetone-3-phosphate or AAP) to form pyridoxine 5'-phosphate (PNP) and inorganic phosphate.</text>
</comment>
<proteinExistence type="inferred from homology"/>
<comment type="subunit">
    <text evidence="4">Homooctamer; tetramer of dimers.</text>
</comment>
<feature type="active site" description="Proton donor" evidence="4">
    <location>
        <position position="194"/>
    </location>
</feature>
<evidence type="ECO:0000313" key="6">
    <source>
        <dbReference type="EMBL" id="XBM00137.1"/>
    </source>
</evidence>
<feature type="active site" description="Proton acceptor" evidence="4">
    <location>
        <position position="43"/>
    </location>
</feature>
<feature type="binding site" evidence="4">
    <location>
        <position position="7"/>
    </location>
    <ligand>
        <name>3-amino-2-oxopropyl phosphate</name>
        <dbReference type="ChEBI" id="CHEBI:57279"/>
    </ligand>
</feature>
<feature type="binding site" evidence="4">
    <location>
        <position position="103"/>
    </location>
    <ligand>
        <name>1-deoxy-D-xylulose 5-phosphate</name>
        <dbReference type="ChEBI" id="CHEBI:57792"/>
    </ligand>
</feature>
<feature type="active site" description="Proton acceptor" evidence="4">
    <location>
        <position position="73"/>
    </location>
</feature>
<dbReference type="SUPFAM" id="SSF63892">
    <property type="entry name" value="Pyridoxine 5'-phosphate synthase"/>
    <property type="match status" value="1"/>
</dbReference>
<evidence type="ECO:0000256" key="1">
    <source>
        <dbReference type="ARBA" id="ARBA00022490"/>
    </source>
</evidence>
<dbReference type="InterPro" id="IPR004569">
    <property type="entry name" value="PyrdxlP_synth_PdxJ"/>
</dbReference>
<dbReference type="CDD" id="cd00003">
    <property type="entry name" value="PNPsynthase"/>
    <property type="match status" value="1"/>
</dbReference>
<dbReference type="RefSeq" id="WP_348944502.1">
    <property type="nucleotide sequence ID" value="NZ_CP157355.1"/>
</dbReference>
<dbReference type="NCBIfam" id="TIGR00559">
    <property type="entry name" value="pdxJ"/>
    <property type="match status" value="1"/>
</dbReference>
<feature type="binding site" evidence="4">
    <location>
        <position position="45"/>
    </location>
    <ligand>
        <name>1-deoxy-D-xylulose 5-phosphate</name>
        <dbReference type="ChEBI" id="CHEBI:57792"/>
    </ligand>
</feature>
<gene>
    <name evidence="4" type="primary">pdxJ</name>
    <name evidence="6" type="ORF">ABHF33_13875</name>
</gene>
<feature type="binding site" evidence="4">
    <location>
        <position position="18"/>
    </location>
    <ligand>
        <name>3-amino-2-oxopropyl phosphate</name>
        <dbReference type="ChEBI" id="CHEBI:57279"/>
    </ligand>
</feature>
<comment type="pathway">
    <text evidence="4">Cofactor biosynthesis; pyridoxine 5'-phosphate biosynthesis; pyridoxine 5'-phosphate from D-erythrose 4-phosphate: step 5/5.</text>
</comment>
<feature type="binding site" evidence="4">
    <location>
        <begin position="216"/>
        <end position="217"/>
    </location>
    <ligand>
        <name>3-amino-2-oxopropyl phosphate</name>
        <dbReference type="ChEBI" id="CHEBI:57279"/>
    </ligand>
</feature>
<accession>A0AAU7F6J3</accession>
<comment type="catalytic activity">
    <reaction evidence="4">
        <text>3-amino-2-oxopropyl phosphate + 1-deoxy-D-xylulose 5-phosphate = pyridoxine 5'-phosphate + phosphate + 2 H2O + H(+)</text>
        <dbReference type="Rhea" id="RHEA:15265"/>
        <dbReference type="ChEBI" id="CHEBI:15377"/>
        <dbReference type="ChEBI" id="CHEBI:15378"/>
        <dbReference type="ChEBI" id="CHEBI:43474"/>
        <dbReference type="ChEBI" id="CHEBI:57279"/>
        <dbReference type="ChEBI" id="CHEBI:57792"/>
        <dbReference type="ChEBI" id="CHEBI:58589"/>
        <dbReference type="EC" id="2.6.99.2"/>
    </reaction>
</comment>
<dbReference type="KEGG" id="cmav:ABHF33_13875"/>
<organism evidence="6">
    <name type="scientific">Chitinibacter mangrovi</name>
    <dbReference type="NCBI Taxonomy" id="3153927"/>
    <lineage>
        <taxon>Bacteria</taxon>
        <taxon>Pseudomonadati</taxon>
        <taxon>Pseudomonadota</taxon>
        <taxon>Betaproteobacteria</taxon>
        <taxon>Neisseriales</taxon>
        <taxon>Chitinibacteraceae</taxon>
        <taxon>Chitinibacter</taxon>
    </lineage>
</organism>
<dbReference type="GO" id="GO:0033856">
    <property type="term" value="F:pyridoxine 5'-phosphate synthase activity"/>
    <property type="evidence" value="ECO:0007669"/>
    <property type="project" value="UniProtKB-UniRule"/>
</dbReference>
<reference evidence="6" key="1">
    <citation type="submission" date="2024-05" db="EMBL/GenBank/DDBJ databases">
        <authorList>
            <person name="Yang L."/>
            <person name="Pan L."/>
        </authorList>
    </citation>
    <scope>NUCLEOTIDE SEQUENCE</scope>
    <source>
        <strain evidence="6">FCG-7</strain>
    </source>
</reference>
<dbReference type="AlphaFoldDB" id="A0AAU7F6J3"/>
<dbReference type="PANTHER" id="PTHR30456">
    <property type="entry name" value="PYRIDOXINE 5'-PHOSPHATE SYNTHASE"/>
    <property type="match status" value="1"/>
</dbReference>
<evidence type="ECO:0000256" key="2">
    <source>
        <dbReference type="ARBA" id="ARBA00022679"/>
    </source>
</evidence>
<keyword evidence="2 4" id="KW-0808">Transferase</keyword>
<feature type="binding site" evidence="4">
    <location>
        <position position="50"/>
    </location>
    <ligand>
        <name>1-deoxy-D-xylulose 5-phosphate</name>
        <dbReference type="ChEBI" id="CHEBI:57792"/>
    </ligand>
</feature>
<keyword evidence="3 4" id="KW-0664">Pyridoxine biosynthesis</keyword>
<dbReference type="Gene3D" id="3.20.20.70">
    <property type="entry name" value="Aldolase class I"/>
    <property type="match status" value="1"/>
</dbReference>